<keyword evidence="3" id="KW-1185">Reference proteome</keyword>
<evidence type="ECO:0000313" key="3">
    <source>
        <dbReference type="Proteomes" id="UP000680038"/>
    </source>
</evidence>
<evidence type="ECO:0000259" key="1">
    <source>
        <dbReference type="Pfam" id="PF19404"/>
    </source>
</evidence>
<name>A0A916J803_9BACT</name>
<dbReference type="Pfam" id="PF19404">
    <property type="entry name" value="DUF5977"/>
    <property type="match status" value="1"/>
</dbReference>
<proteinExistence type="predicted"/>
<dbReference type="RefSeq" id="WP_215237623.1">
    <property type="nucleotide sequence ID" value="NZ_CAJRAF010000001.1"/>
</dbReference>
<organism evidence="2 3">
    <name type="scientific">Dyadobacter helix</name>
    <dbReference type="NCBI Taxonomy" id="2822344"/>
    <lineage>
        <taxon>Bacteria</taxon>
        <taxon>Pseudomonadati</taxon>
        <taxon>Bacteroidota</taxon>
        <taxon>Cytophagia</taxon>
        <taxon>Cytophagales</taxon>
        <taxon>Spirosomataceae</taxon>
        <taxon>Dyadobacter</taxon>
    </lineage>
</organism>
<evidence type="ECO:0000313" key="2">
    <source>
        <dbReference type="EMBL" id="CAG4992219.1"/>
    </source>
</evidence>
<sequence>MIDPPATNLSFLPLKFSRNKLSHTIEAADPALSSRVGLKYYLSLFVPEFAFSSNYQELHTSEGREVPVSSQSGVQVFAGAEFRYNTGRNGKIDGLLSYLKPRWQQKTMSLSLSQTTSYYLREAISGGEPAVDVSLDLAKTYAIKAGLSNEDFYAYGDNFFKGWQAENRQFLSWQPDYKTVSYTQEEYLYFLLNFTPMPTEVCLRMRCLYADGSFSDPVTVLSLSDPLLCSVVCCPVGASALQVDPLAVSYEVWLCNENGWRFSATRTYQIDRSYQLADRCILFVNSLGGWDTLRLLGEGSRTLKVAQTVAEVERTASANTDFSELKIISIEGEYEIQVSTGYFRRDAAHYLRYLDELLLSDEMYLITDKGHRPLQLTTNTLVDTLDNADLIARSFSFRILDTVENYSELPASEPTSQRATRWRGLTLKHVLDGYGKRTGKLVFERLEKVYLDDNSLVKPYTVKANVQGDPDYQPPISDGSIIAGSTPYPNVRIERLGSFKRSNCEAGYLGGEATVIVPAGKYGGEVPGSSDALAEAEFASLNNQSYANEFGSCAVNNVPVYVALFHKIPMELSQKVIGSSDYGPVVDIRISGSEIITNTTGSSPPVVRISESTVIPGTFNILCEVEYTGSPNRACKLRIPSKSREITVSSAGFYLFDNVQVYSTDAPLTIEVTNL</sequence>
<comment type="caution">
    <text evidence="2">The sequence shown here is derived from an EMBL/GenBank/DDBJ whole genome shotgun (WGS) entry which is preliminary data.</text>
</comment>
<feature type="domain" description="DUF5977" evidence="1">
    <location>
        <begin position="490"/>
        <end position="553"/>
    </location>
</feature>
<dbReference type="AlphaFoldDB" id="A0A916J803"/>
<protein>
    <recommendedName>
        <fullName evidence="1">DUF5977 domain-containing protein</fullName>
    </recommendedName>
</protein>
<dbReference type="InterPro" id="IPR046020">
    <property type="entry name" value="DUF5977"/>
</dbReference>
<dbReference type="EMBL" id="CAJRAF010000001">
    <property type="protein sequence ID" value="CAG4992219.1"/>
    <property type="molecule type" value="Genomic_DNA"/>
</dbReference>
<gene>
    <name evidence="2" type="ORF">DYBT9275_00917</name>
</gene>
<accession>A0A916J803</accession>
<reference evidence="2" key="1">
    <citation type="submission" date="2021-04" db="EMBL/GenBank/DDBJ databases">
        <authorList>
            <person name="Rodrigo-Torres L."/>
            <person name="Arahal R. D."/>
            <person name="Lucena T."/>
        </authorList>
    </citation>
    <scope>NUCLEOTIDE SEQUENCE</scope>
    <source>
        <strain evidence="2">CECT 9275</strain>
    </source>
</reference>
<dbReference type="Proteomes" id="UP000680038">
    <property type="component" value="Unassembled WGS sequence"/>
</dbReference>